<proteinExistence type="predicted"/>
<organism evidence="1 4">
    <name type="scientific">Caldibacillus thermoamylovorans</name>
    <dbReference type="NCBI Taxonomy" id="35841"/>
    <lineage>
        <taxon>Bacteria</taxon>
        <taxon>Bacillati</taxon>
        <taxon>Bacillota</taxon>
        <taxon>Bacilli</taxon>
        <taxon>Bacillales</taxon>
        <taxon>Bacillaceae</taxon>
        <taxon>Caldibacillus</taxon>
    </lineage>
</organism>
<dbReference type="EMBL" id="CCRF01000073">
    <property type="protein sequence ID" value="CEE02457.1"/>
    <property type="molecule type" value="Genomic_DNA"/>
</dbReference>
<gene>
    <name evidence="2" type="ORF">B4167_1611</name>
    <name evidence="1" type="ORF">BT1A1_2661</name>
</gene>
<dbReference type="Proteomes" id="UP000032076">
    <property type="component" value="Unassembled WGS sequence"/>
</dbReference>
<reference evidence="2 3" key="2">
    <citation type="submission" date="2015-01" db="EMBL/GenBank/DDBJ databases">
        <title>Draft Genome Sequences of Four Bacillus thermoamylovorans Strains, Isolated From Food Products.</title>
        <authorList>
            <person name="Krawcyk A.O."/>
            <person name="Berendsen E.M."/>
            <person name="Eijlander R.T."/>
            <person name="de Jong A."/>
            <person name="Wells-Bennik M."/>
            <person name="Kuipers O.P."/>
        </authorList>
    </citation>
    <scope>NUCLEOTIDE SEQUENCE [LARGE SCALE GENOMIC DNA]</scope>
    <source>
        <strain evidence="2 3">B4167</strain>
    </source>
</reference>
<keyword evidence="4" id="KW-1185">Reference proteome</keyword>
<evidence type="ECO:0000313" key="4">
    <source>
        <dbReference type="Proteomes" id="UP000040576"/>
    </source>
</evidence>
<accession>A0A090IXN0</accession>
<evidence type="ECO:0000313" key="1">
    <source>
        <dbReference type="EMBL" id="CEE02457.1"/>
    </source>
</evidence>
<dbReference type="EMBL" id="JXLU01000014">
    <property type="protein sequence ID" value="KIO74066.1"/>
    <property type="molecule type" value="Genomic_DNA"/>
</dbReference>
<sequence>MTLFNGSAPEALVPVTTGEKLVMFDYALFFLDNDLILQEV</sequence>
<name>A0A090IXN0_9BACI</name>
<evidence type="ECO:0000313" key="3">
    <source>
        <dbReference type="Proteomes" id="UP000032076"/>
    </source>
</evidence>
<reference evidence="1 4" key="1">
    <citation type="submission" date="2014-07" db="EMBL/GenBank/DDBJ databases">
        <authorList>
            <person name="Wibberg Daniel"/>
        </authorList>
    </citation>
    <scope>NUCLEOTIDE SEQUENCE [LARGE SCALE GENOMIC DNA]</scope>
</reference>
<protein>
    <submittedName>
        <fullName evidence="1">Uncharacterized protein</fullName>
    </submittedName>
</protein>
<dbReference type="PATRIC" id="fig|35841.7.peg.3315"/>
<evidence type="ECO:0000313" key="2">
    <source>
        <dbReference type="EMBL" id="KIO74066.1"/>
    </source>
</evidence>
<dbReference type="Proteomes" id="UP000040576">
    <property type="component" value="Unassembled WGS sequence"/>
</dbReference>
<dbReference type="AlphaFoldDB" id="A0A090IXN0"/>